<dbReference type="Proteomes" id="UP000228528">
    <property type="component" value="Unassembled WGS sequence"/>
</dbReference>
<sequence length="114" mass="12818">MLQLSKRNNEQCTIFEAHVAALLGIPLRSSLIRIDDGAQVILRNKENDVLKKHNEQLFDIENKLTTQGFVVTRYPNTAPGSDLLRIQSEKGLMEAHGVFNTLGHRICDIIDHAV</sequence>
<comment type="caution">
    <text evidence="1">The sequence shown here is derived from an EMBL/GenBank/DDBJ whole genome shotgun (WGS) entry which is preliminary data.</text>
</comment>
<proteinExistence type="predicted"/>
<reference evidence="2" key="1">
    <citation type="submission" date="2017-09" db="EMBL/GenBank/DDBJ databases">
        <title>Depth-based differentiation of microbial function through sediment-hosted aquifers and enrichment of novel symbionts in the deep terrestrial subsurface.</title>
        <authorList>
            <person name="Probst A.J."/>
            <person name="Ladd B."/>
            <person name="Jarett J.K."/>
            <person name="Geller-Mcgrath D.E."/>
            <person name="Sieber C.M.K."/>
            <person name="Emerson J.B."/>
            <person name="Anantharaman K."/>
            <person name="Thomas B.C."/>
            <person name="Malmstrom R."/>
            <person name="Stieglmeier M."/>
            <person name="Klingl A."/>
            <person name="Woyke T."/>
            <person name="Ryan C.M."/>
            <person name="Banfield J.F."/>
        </authorList>
    </citation>
    <scope>NUCLEOTIDE SEQUENCE [LARGE SCALE GENOMIC DNA]</scope>
</reference>
<evidence type="ECO:0000313" key="2">
    <source>
        <dbReference type="Proteomes" id="UP000228528"/>
    </source>
</evidence>
<evidence type="ECO:0000313" key="1">
    <source>
        <dbReference type="EMBL" id="PIR77230.1"/>
    </source>
</evidence>
<name>A0A2M6P1D5_9BACT</name>
<dbReference type="EMBL" id="PFBW01000156">
    <property type="protein sequence ID" value="PIR77230.1"/>
    <property type="molecule type" value="Genomic_DNA"/>
</dbReference>
<organism evidence="1 2">
    <name type="scientific">Candidatus Magasanikbacteria bacterium CG10_big_fil_rev_8_21_14_0_10_38_6</name>
    <dbReference type="NCBI Taxonomy" id="1974647"/>
    <lineage>
        <taxon>Bacteria</taxon>
        <taxon>Candidatus Magasanikiibacteriota</taxon>
    </lineage>
</organism>
<accession>A0A2M6P1D5</accession>
<dbReference type="AlphaFoldDB" id="A0A2M6P1D5"/>
<protein>
    <submittedName>
        <fullName evidence="1">Uncharacterized protein</fullName>
    </submittedName>
</protein>
<gene>
    <name evidence="1" type="ORF">COU30_03615</name>
</gene>